<dbReference type="EMBL" id="NHYE01001276">
    <property type="protein sequence ID" value="PPQ97228.1"/>
    <property type="molecule type" value="Genomic_DNA"/>
</dbReference>
<dbReference type="Gene3D" id="3.10.120.10">
    <property type="entry name" value="Cytochrome b5-like heme/steroid binding domain"/>
    <property type="match status" value="1"/>
</dbReference>
<evidence type="ECO:0000313" key="5">
    <source>
        <dbReference type="EMBL" id="PPQ97228.1"/>
    </source>
</evidence>
<keyword evidence="6" id="KW-1185">Reference proteome</keyword>
<dbReference type="InterPro" id="IPR001199">
    <property type="entry name" value="Cyt_B5-like_heme/steroid-bd"/>
</dbReference>
<comment type="caution">
    <text evidence="5">The sequence shown here is derived from an EMBL/GenBank/DDBJ whole genome shotgun (WGS) entry which is preliminary data.</text>
</comment>
<dbReference type="InParanoid" id="A0A409Y2M1"/>
<evidence type="ECO:0000256" key="1">
    <source>
        <dbReference type="ARBA" id="ARBA00038357"/>
    </source>
</evidence>
<feature type="region of interest" description="Disordered" evidence="2">
    <location>
        <begin position="1"/>
        <end position="23"/>
    </location>
</feature>
<dbReference type="SMART" id="SM01117">
    <property type="entry name" value="Cyt-b5"/>
    <property type="match status" value="1"/>
</dbReference>
<feature type="transmembrane region" description="Helical" evidence="3">
    <location>
        <begin position="30"/>
        <end position="49"/>
    </location>
</feature>
<evidence type="ECO:0000313" key="6">
    <source>
        <dbReference type="Proteomes" id="UP000284706"/>
    </source>
</evidence>
<dbReference type="GO" id="GO:0016020">
    <property type="term" value="C:membrane"/>
    <property type="evidence" value="ECO:0007669"/>
    <property type="project" value="TreeGrafter"/>
</dbReference>
<dbReference type="InterPro" id="IPR050577">
    <property type="entry name" value="MAPR/NEUFC/NENF-like"/>
</dbReference>
<protein>
    <recommendedName>
        <fullName evidence="4">Cytochrome b5 heme-binding domain-containing protein</fullName>
    </recommendedName>
</protein>
<accession>A0A409Y2M1</accession>
<keyword evidence="3" id="KW-1133">Transmembrane helix</keyword>
<dbReference type="OrthoDB" id="899at2759"/>
<evidence type="ECO:0000256" key="2">
    <source>
        <dbReference type="SAM" id="MobiDB-lite"/>
    </source>
</evidence>
<dbReference type="PANTHER" id="PTHR10281:SF115">
    <property type="entry name" value="BINDING PROTEIN, PUTATIVE (AFU_ORTHOLOGUE AFUA_4G06240)-RELATED"/>
    <property type="match status" value="1"/>
</dbReference>
<dbReference type="PANTHER" id="PTHR10281">
    <property type="entry name" value="MEMBRANE-ASSOCIATED PROGESTERONE RECEPTOR COMPONENT-RELATED"/>
    <property type="match status" value="1"/>
</dbReference>
<evidence type="ECO:0000256" key="3">
    <source>
        <dbReference type="SAM" id="Phobius"/>
    </source>
</evidence>
<dbReference type="Pfam" id="PF00173">
    <property type="entry name" value="Cyt-b5"/>
    <property type="match status" value="1"/>
</dbReference>
<reference evidence="5 6" key="1">
    <citation type="journal article" date="2018" name="Evol. Lett.">
        <title>Horizontal gene cluster transfer increased hallucinogenic mushroom diversity.</title>
        <authorList>
            <person name="Reynolds H.T."/>
            <person name="Vijayakumar V."/>
            <person name="Gluck-Thaler E."/>
            <person name="Korotkin H.B."/>
            <person name="Matheny P.B."/>
            <person name="Slot J.C."/>
        </authorList>
    </citation>
    <scope>NUCLEOTIDE SEQUENCE [LARGE SCALE GENOMIC DNA]</scope>
    <source>
        <strain evidence="5 6">SRW20</strain>
    </source>
</reference>
<proteinExistence type="inferred from homology"/>
<keyword evidence="3" id="KW-0812">Transmembrane</keyword>
<comment type="similarity">
    <text evidence="1">Belongs to the cytochrome b5 family. MAPR subfamily.</text>
</comment>
<dbReference type="STRING" id="231916.A0A409Y2M1"/>
<evidence type="ECO:0000259" key="4">
    <source>
        <dbReference type="SMART" id="SM01117"/>
    </source>
</evidence>
<dbReference type="Proteomes" id="UP000284706">
    <property type="component" value="Unassembled WGS sequence"/>
</dbReference>
<dbReference type="FunFam" id="3.10.120.10:FF:000003">
    <property type="entry name" value="membrane-associated progesterone receptor component 1"/>
    <property type="match status" value="1"/>
</dbReference>
<keyword evidence="3" id="KW-0472">Membrane</keyword>
<dbReference type="GO" id="GO:0005783">
    <property type="term" value="C:endoplasmic reticulum"/>
    <property type="evidence" value="ECO:0007669"/>
    <property type="project" value="TreeGrafter"/>
</dbReference>
<dbReference type="AlphaFoldDB" id="A0A409Y2M1"/>
<feature type="domain" description="Cytochrome b5 heme-binding" evidence="4">
    <location>
        <begin position="96"/>
        <end position="192"/>
    </location>
</feature>
<sequence>MWKNIPKSSTLSPGPDPVDLHRDRTGKNRMLSLVKYLLILLLPASYLLYRRYPSFKISFTSSPPPPAPAETDPKKPLKRIMQAPRDDLAPPKDDLYTTEELKQYDGSDPSKPIYVAIKGTIFDVSNKKDVYGPGRSYSIFAGKDGSRGLGMSSLKAEDAVADYSTLDEKDRQTLDDWHAFFTKRYNVVGKVSDGPVIPEKSE</sequence>
<name>A0A409Y2M1_9AGAR</name>
<gene>
    <name evidence="5" type="ORF">CVT26_000754</name>
</gene>
<dbReference type="InterPro" id="IPR036400">
    <property type="entry name" value="Cyt_B5-like_heme/steroid_sf"/>
</dbReference>
<dbReference type="GO" id="GO:0020037">
    <property type="term" value="F:heme binding"/>
    <property type="evidence" value="ECO:0007669"/>
    <property type="project" value="UniProtKB-ARBA"/>
</dbReference>
<feature type="compositionally biased region" description="Polar residues" evidence="2">
    <location>
        <begin position="1"/>
        <end position="12"/>
    </location>
</feature>
<organism evidence="5 6">
    <name type="scientific">Gymnopilus dilepis</name>
    <dbReference type="NCBI Taxonomy" id="231916"/>
    <lineage>
        <taxon>Eukaryota</taxon>
        <taxon>Fungi</taxon>
        <taxon>Dikarya</taxon>
        <taxon>Basidiomycota</taxon>
        <taxon>Agaricomycotina</taxon>
        <taxon>Agaricomycetes</taxon>
        <taxon>Agaricomycetidae</taxon>
        <taxon>Agaricales</taxon>
        <taxon>Agaricineae</taxon>
        <taxon>Hymenogastraceae</taxon>
        <taxon>Gymnopilus</taxon>
    </lineage>
</organism>
<dbReference type="SUPFAM" id="SSF55856">
    <property type="entry name" value="Cytochrome b5-like heme/steroid binding domain"/>
    <property type="match status" value="1"/>
</dbReference>